<evidence type="ECO:0000256" key="2">
    <source>
        <dbReference type="RuleBase" id="RU362097"/>
    </source>
</evidence>
<comment type="similarity">
    <text evidence="1 2">Belongs to the outer membrane factor (OMF) (TC 1.B.17) family.</text>
</comment>
<dbReference type="NCBIfam" id="TIGR01845">
    <property type="entry name" value="outer_NodT"/>
    <property type="match status" value="1"/>
</dbReference>
<dbReference type="EMBL" id="JAQSIO010000003">
    <property type="protein sequence ID" value="MDD0815244.1"/>
    <property type="molecule type" value="Genomic_DNA"/>
</dbReference>
<evidence type="ECO:0000313" key="5">
    <source>
        <dbReference type="Proteomes" id="UP001528672"/>
    </source>
</evidence>
<reference evidence="4 5" key="1">
    <citation type="submission" date="2023-02" db="EMBL/GenBank/DDBJ databases">
        <title>Bacterial whole genome sequence for Curvibacter sp. HBC28.</title>
        <authorList>
            <person name="Le V."/>
            <person name="Ko S.-R."/>
            <person name="Ahn C.-Y."/>
            <person name="Oh H.-M."/>
        </authorList>
    </citation>
    <scope>NUCLEOTIDE SEQUENCE [LARGE SCALE GENOMIC DNA]</scope>
    <source>
        <strain evidence="4 5">HBC28</strain>
    </source>
</reference>
<dbReference type="Gene3D" id="2.20.200.10">
    <property type="entry name" value="Outer membrane efflux proteins (OEP)"/>
    <property type="match status" value="1"/>
</dbReference>
<keyword evidence="2" id="KW-0564">Palmitate</keyword>
<dbReference type="InterPro" id="IPR010131">
    <property type="entry name" value="MdtP/NodT-like"/>
</dbReference>
<dbReference type="PANTHER" id="PTHR30203">
    <property type="entry name" value="OUTER MEMBRANE CATION EFFLUX PROTEIN"/>
    <property type="match status" value="1"/>
</dbReference>
<proteinExistence type="inferred from homology"/>
<protein>
    <submittedName>
        <fullName evidence="4">Efflux transporter outer membrane subunit</fullName>
    </submittedName>
</protein>
<feature type="chain" id="PRO_5045009837" evidence="2">
    <location>
        <begin position="41"/>
        <end position="489"/>
    </location>
</feature>
<evidence type="ECO:0000256" key="1">
    <source>
        <dbReference type="ARBA" id="ARBA00007613"/>
    </source>
</evidence>
<dbReference type="PROSITE" id="PS51257">
    <property type="entry name" value="PROKAR_LIPOPROTEIN"/>
    <property type="match status" value="1"/>
</dbReference>
<keyword evidence="2" id="KW-1134">Transmembrane beta strand</keyword>
<comment type="caution">
    <text evidence="4">The sequence shown here is derived from an EMBL/GenBank/DDBJ whole genome shotgun (WGS) entry which is preliminary data.</text>
</comment>
<feature type="region of interest" description="Disordered" evidence="3">
    <location>
        <begin position="122"/>
        <end position="150"/>
    </location>
</feature>
<accession>A0ABT5MF92</accession>
<dbReference type="SUPFAM" id="SSF56954">
    <property type="entry name" value="Outer membrane efflux proteins (OEP)"/>
    <property type="match status" value="1"/>
</dbReference>
<gene>
    <name evidence="4" type="ORF">PSQ39_11435</name>
</gene>
<organism evidence="4 5">
    <name type="scientific">Curvibacter microcysteis</name>
    <dbReference type="NCBI Taxonomy" id="3026419"/>
    <lineage>
        <taxon>Bacteria</taxon>
        <taxon>Pseudomonadati</taxon>
        <taxon>Pseudomonadota</taxon>
        <taxon>Betaproteobacteria</taxon>
        <taxon>Burkholderiales</taxon>
        <taxon>Comamonadaceae</taxon>
        <taxon>Curvibacter</taxon>
    </lineage>
</organism>
<keyword evidence="2" id="KW-0732">Signal</keyword>
<keyword evidence="2" id="KW-0812">Transmembrane</keyword>
<feature type="signal peptide" evidence="2">
    <location>
        <begin position="1"/>
        <end position="40"/>
    </location>
</feature>
<keyword evidence="2" id="KW-0472">Membrane</keyword>
<dbReference type="PANTHER" id="PTHR30203:SF32">
    <property type="entry name" value="CATION EFFLUX SYSTEM PROTEIN CUSC"/>
    <property type="match status" value="1"/>
</dbReference>
<dbReference type="Proteomes" id="UP001528672">
    <property type="component" value="Unassembled WGS sequence"/>
</dbReference>
<evidence type="ECO:0000256" key="3">
    <source>
        <dbReference type="SAM" id="MobiDB-lite"/>
    </source>
</evidence>
<comment type="subcellular location">
    <subcellularLocation>
        <location evidence="2">Cell membrane</location>
        <topology evidence="2">Lipid-anchor</topology>
    </subcellularLocation>
</comment>
<dbReference type="InterPro" id="IPR003423">
    <property type="entry name" value="OMP_efflux"/>
</dbReference>
<dbReference type="Gene3D" id="1.20.1600.10">
    <property type="entry name" value="Outer membrane efflux proteins (OEP)"/>
    <property type="match status" value="1"/>
</dbReference>
<dbReference type="RefSeq" id="WP_273926896.1">
    <property type="nucleotide sequence ID" value="NZ_JAQSIO010000003.1"/>
</dbReference>
<name>A0ABT5MF92_9BURK</name>
<evidence type="ECO:0000313" key="4">
    <source>
        <dbReference type="EMBL" id="MDD0815244.1"/>
    </source>
</evidence>
<keyword evidence="2" id="KW-0449">Lipoprotein</keyword>
<keyword evidence="5" id="KW-1185">Reference proteome</keyword>
<sequence>MTDHPRSLTPTRTELRWRPRALIWALAWSLSACSSLPSVAPAPSTALPTQWGQGGALLAPDAALAPSASGQPLEPWWTAFGDPQLNALVNTALARNTDLAVAALKLRRAQLQSQLAQRNQVPGVSAGLSSQNQRALDSGGSTSSGSTRSSSANLTVSYEVDLWGRLARLSEVADWEAQATEQDRQNTALSLTGTVVRQYWQIAYLNQRIRSAMQSVAYAERTRDLIGAQYRAGAVSALETSEAERSVLSQRATLTDLEQQRLEARTTLALLFDAAPGDATLAQLLPQEPAQLPTQAMPAVAPDLPVQVLARRPDLRAAEMRLRESLASAQATAASYYPPLTLTGALGGSSAALGSVLANPYALLGAGLSLPFLQFNTQKLNNAIARTNYESAAVSFRQTLYTALGDVENTLSARQSLARQGEALAGALLASQRSEQLYEVRYRQGAVALSLWLDAQETRRAAEVAWAQNQLLQLRNQVSLSLALGGGAT</sequence>
<dbReference type="Pfam" id="PF02321">
    <property type="entry name" value="OEP"/>
    <property type="match status" value="2"/>
</dbReference>
<feature type="compositionally biased region" description="Low complexity" evidence="3">
    <location>
        <begin position="138"/>
        <end position="150"/>
    </location>
</feature>